<dbReference type="EMBL" id="NBSK02000008">
    <property type="protein sequence ID" value="KAJ0193614.1"/>
    <property type="molecule type" value="Genomic_DNA"/>
</dbReference>
<dbReference type="Pfam" id="PF01603">
    <property type="entry name" value="B56"/>
    <property type="match status" value="1"/>
</dbReference>
<comment type="function">
    <text evidence="1">The B regulatory subunit might modulate substrate selectivity and catalytic activity, and also might direct the localization of the catalytic enzyme to a particular subcellular compartment.</text>
</comment>
<protein>
    <recommendedName>
        <fullName evidence="1">Serine/threonine protein phosphatase 2A regulatory subunit</fullName>
    </recommendedName>
</protein>
<dbReference type="AlphaFoldDB" id="A0A9R1X0F9"/>
<dbReference type="GO" id="GO:0007165">
    <property type="term" value="P:signal transduction"/>
    <property type="evidence" value="ECO:0007669"/>
    <property type="project" value="InterPro"/>
</dbReference>
<evidence type="ECO:0000256" key="1">
    <source>
        <dbReference type="PIRNR" id="PIRNR028043"/>
    </source>
</evidence>
<comment type="similarity">
    <text evidence="1">Belongs to the phosphatase 2A regulatory subunit.</text>
</comment>
<dbReference type="Gene3D" id="1.25.10.10">
    <property type="entry name" value="Leucine-rich Repeat Variant"/>
    <property type="match status" value="1"/>
</dbReference>
<accession>A0A9R1X0F9</accession>
<dbReference type="PANTHER" id="PTHR10257:SF84">
    <property type="entry name" value="SERINE_THREONINE PROTEIN PHOSPHATASE 2A REGULATORY SUBUNIT"/>
    <property type="match status" value="1"/>
</dbReference>
<dbReference type="FunFam" id="1.25.10.10:FF:000331">
    <property type="entry name" value="Phosphoprotein phosphatase, putative"/>
    <property type="match status" value="1"/>
</dbReference>
<dbReference type="InterPro" id="IPR002554">
    <property type="entry name" value="PP2A_B56"/>
</dbReference>
<dbReference type="PANTHER" id="PTHR10257">
    <property type="entry name" value="SERINE/THREONINE PROTEIN PHOSPHATASE 2A PP2A REGULATORY SUBUNIT B"/>
    <property type="match status" value="1"/>
</dbReference>
<dbReference type="GO" id="GO:0000159">
    <property type="term" value="C:protein phosphatase type 2A complex"/>
    <property type="evidence" value="ECO:0007669"/>
    <property type="project" value="UniProtKB-UniRule"/>
</dbReference>
<feature type="region of interest" description="Disordered" evidence="2">
    <location>
        <begin position="69"/>
        <end position="89"/>
    </location>
</feature>
<evidence type="ECO:0000256" key="2">
    <source>
        <dbReference type="SAM" id="MobiDB-lite"/>
    </source>
</evidence>
<dbReference type="Proteomes" id="UP000235145">
    <property type="component" value="Unassembled WGS sequence"/>
</dbReference>
<comment type="caution">
    <text evidence="3">The sequence shown here is derived from an EMBL/GenBank/DDBJ whole genome shotgun (WGS) entry which is preliminary data.</text>
</comment>
<feature type="compositionally biased region" description="Low complexity" evidence="2">
    <location>
        <begin position="73"/>
        <end position="89"/>
    </location>
</feature>
<evidence type="ECO:0000313" key="3">
    <source>
        <dbReference type="EMBL" id="KAJ0193614.1"/>
    </source>
</evidence>
<evidence type="ECO:0000313" key="4">
    <source>
        <dbReference type="Proteomes" id="UP000235145"/>
    </source>
</evidence>
<dbReference type="PIRSF" id="PIRSF028043">
    <property type="entry name" value="PP2A_B56"/>
    <property type="match status" value="1"/>
</dbReference>
<dbReference type="GO" id="GO:0072542">
    <property type="term" value="F:protein phosphatase activator activity"/>
    <property type="evidence" value="ECO:0000318"/>
    <property type="project" value="GO_Central"/>
</dbReference>
<gene>
    <name evidence="3" type="ORF">LSAT_V11C800426300</name>
</gene>
<reference evidence="3 4" key="1">
    <citation type="journal article" date="2017" name="Nat. Commun.">
        <title>Genome assembly with in vitro proximity ligation data and whole-genome triplication in lettuce.</title>
        <authorList>
            <person name="Reyes-Chin-Wo S."/>
            <person name="Wang Z."/>
            <person name="Yang X."/>
            <person name="Kozik A."/>
            <person name="Arikit S."/>
            <person name="Song C."/>
            <person name="Xia L."/>
            <person name="Froenicke L."/>
            <person name="Lavelle D.O."/>
            <person name="Truco M.J."/>
            <person name="Xia R."/>
            <person name="Zhu S."/>
            <person name="Xu C."/>
            <person name="Xu H."/>
            <person name="Xu X."/>
            <person name="Cox K."/>
            <person name="Korf I."/>
            <person name="Meyers B.C."/>
            <person name="Michelmore R.W."/>
        </authorList>
    </citation>
    <scope>NUCLEOTIDE SEQUENCE [LARGE SCALE GENOMIC DNA]</scope>
    <source>
        <strain evidence="4">cv. Salinas</strain>
        <tissue evidence="3">Seedlings</tissue>
    </source>
</reference>
<dbReference type="SUPFAM" id="SSF48371">
    <property type="entry name" value="ARM repeat"/>
    <property type="match status" value="1"/>
</dbReference>
<dbReference type="InterPro" id="IPR016024">
    <property type="entry name" value="ARM-type_fold"/>
</dbReference>
<dbReference type="InterPro" id="IPR011989">
    <property type="entry name" value="ARM-like"/>
</dbReference>
<organism evidence="3 4">
    <name type="scientific">Lactuca sativa</name>
    <name type="common">Garden lettuce</name>
    <dbReference type="NCBI Taxonomy" id="4236"/>
    <lineage>
        <taxon>Eukaryota</taxon>
        <taxon>Viridiplantae</taxon>
        <taxon>Streptophyta</taxon>
        <taxon>Embryophyta</taxon>
        <taxon>Tracheophyta</taxon>
        <taxon>Spermatophyta</taxon>
        <taxon>Magnoliopsida</taxon>
        <taxon>eudicotyledons</taxon>
        <taxon>Gunneridae</taxon>
        <taxon>Pentapetalae</taxon>
        <taxon>asterids</taxon>
        <taxon>campanulids</taxon>
        <taxon>Asterales</taxon>
        <taxon>Asteraceae</taxon>
        <taxon>Cichorioideae</taxon>
        <taxon>Cichorieae</taxon>
        <taxon>Lactucinae</taxon>
        <taxon>Lactuca</taxon>
    </lineage>
</organism>
<proteinExistence type="inferred from homology"/>
<name>A0A9R1X0F9_LACSA</name>
<dbReference type="GO" id="GO:0051177">
    <property type="term" value="P:meiotic sister chromatid cohesion"/>
    <property type="evidence" value="ECO:0000318"/>
    <property type="project" value="GO_Central"/>
</dbReference>
<keyword evidence="4" id="KW-1185">Reference proteome</keyword>
<sequence>MSIFVPENPDLYLGFRSGHPILRSLFGTLMNTHAVLEFACRPLDSRLLLASNSTVSTMIKQFLAKIPRKSSKSNTSDPDGGSSSSSITNDVSNNNGFLNTYNAISSRLNTVKKMSSSIFPASIMPAGEMIDPRVPFKDVQNSDKLRLLISKLNLCSKLYDFSDQNQDSIEKDIKRQTLSEIIDFLSSESPKLTEPAMFSICKMCGNNLFRDFPPKNSIFSQRGETEDEEPCFDPAWSHLQLVYEILARFLTQTSLDPKIAKQYIDHSFILRLLDLFDTEDPRERDCLKAILHRVYGKFMVHRPFIRMVVSNIIYRFVFETEKHNGIAELLEIFGSVISGFALPLKKEHKMFLLRALVPLHKPKSVGVYHHQLTYCVVQFVEKEPKLSSDVIKGLLKFWPVTSSQKQLMFLSELEELLEMIHTDEFEKIMVPLFRRINCCLRSSHFQVAERAHFLWNNEHILHLIMCNRQVIMPLVFSSLEQNSQKHWSRTVVNLAQNMMKMLDDVDHELVVSCQGRMEEDKSTLTVAAERRRLTWERLESVSIMEETATTCVVSC</sequence>